<comment type="caution">
    <text evidence="2">The sequence shown here is derived from an EMBL/GenBank/DDBJ whole genome shotgun (WGS) entry which is preliminary data.</text>
</comment>
<proteinExistence type="predicted"/>
<name>A0A968GE07_9SPIO</name>
<evidence type="ECO:0000256" key="1">
    <source>
        <dbReference type="SAM" id="Phobius"/>
    </source>
</evidence>
<sequence>MIRIAKPSDPQKIQELKKKIYQDAYLEVAITGIATILTGGLLEWNGVQLSDDNESTSSSSKKKKF</sequence>
<dbReference type="EMBL" id="JAATLK010000001">
    <property type="protein sequence ID" value="NIZ46468.1"/>
    <property type="molecule type" value="Genomic_DNA"/>
</dbReference>
<keyword evidence="1" id="KW-0812">Transmembrane</keyword>
<keyword evidence="1" id="KW-1133">Transmembrane helix</keyword>
<dbReference type="Proteomes" id="UP000752013">
    <property type="component" value="Unassembled WGS sequence"/>
</dbReference>
<reference evidence="2" key="1">
    <citation type="submission" date="2020-03" db="EMBL/GenBank/DDBJ databases">
        <title>Spirochaetal bacteria isolated from arthropods constitute a novel genus Entomospira genus novum within the order Spirochaetales.</title>
        <authorList>
            <person name="Grana-Miraglia L."/>
            <person name="Sikutova S."/>
            <person name="Fingerle V."/>
            <person name="Sing A."/>
            <person name="Castillo-Ramirez S."/>
            <person name="Margos G."/>
            <person name="Rudolf I."/>
        </authorList>
    </citation>
    <scope>NUCLEOTIDE SEQUENCE</scope>
    <source>
        <strain evidence="2">BR208</strain>
    </source>
</reference>
<feature type="transmembrane region" description="Helical" evidence="1">
    <location>
        <begin position="20"/>
        <end position="42"/>
    </location>
</feature>
<keyword evidence="3" id="KW-1185">Reference proteome</keyword>
<accession>A0A968GE07</accession>
<protein>
    <submittedName>
        <fullName evidence="2">Uncharacterized protein</fullName>
    </submittedName>
</protein>
<gene>
    <name evidence="2" type="ORF">HCT46_00800</name>
</gene>
<keyword evidence="1" id="KW-0472">Membrane</keyword>
<evidence type="ECO:0000313" key="3">
    <source>
        <dbReference type="Proteomes" id="UP000752013"/>
    </source>
</evidence>
<organism evidence="2 3">
    <name type="scientific">Entomospira nematocerorum</name>
    <dbReference type="NCBI Taxonomy" id="2719987"/>
    <lineage>
        <taxon>Bacteria</taxon>
        <taxon>Pseudomonadati</taxon>
        <taxon>Spirochaetota</taxon>
        <taxon>Spirochaetia</taxon>
        <taxon>Spirochaetales</taxon>
        <taxon>Spirochaetaceae</taxon>
        <taxon>Entomospira</taxon>
    </lineage>
</organism>
<dbReference type="RefSeq" id="WP_167702933.1">
    <property type="nucleotide sequence ID" value="NZ_CP118168.1"/>
</dbReference>
<evidence type="ECO:0000313" key="2">
    <source>
        <dbReference type="EMBL" id="NIZ46468.1"/>
    </source>
</evidence>
<dbReference type="AlphaFoldDB" id="A0A968GE07"/>